<keyword evidence="3" id="KW-1185">Reference proteome</keyword>
<reference evidence="3" key="1">
    <citation type="submission" date="2021-01" db="EMBL/GenBank/DDBJ databases">
        <title>Caligus Genome Assembly.</title>
        <authorList>
            <person name="Gallardo-Escarate C."/>
        </authorList>
    </citation>
    <scope>NUCLEOTIDE SEQUENCE [LARGE SCALE GENOMIC DNA]</scope>
</reference>
<evidence type="ECO:0000313" key="2">
    <source>
        <dbReference type="EMBL" id="QQP37744.1"/>
    </source>
</evidence>
<protein>
    <submittedName>
        <fullName evidence="2">Uncharacterized protein</fullName>
    </submittedName>
</protein>
<organism evidence="2 3">
    <name type="scientific">Caligus rogercresseyi</name>
    <name type="common">Sea louse</name>
    <dbReference type="NCBI Taxonomy" id="217165"/>
    <lineage>
        <taxon>Eukaryota</taxon>
        <taxon>Metazoa</taxon>
        <taxon>Ecdysozoa</taxon>
        <taxon>Arthropoda</taxon>
        <taxon>Crustacea</taxon>
        <taxon>Multicrustacea</taxon>
        <taxon>Hexanauplia</taxon>
        <taxon>Copepoda</taxon>
        <taxon>Siphonostomatoida</taxon>
        <taxon>Caligidae</taxon>
        <taxon>Caligus</taxon>
    </lineage>
</organism>
<evidence type="ECO:0000313" key="3">
    <source>
        <dbReference type="Proteomes" id="UP000595437"/>
    </source>
</evidence>
<accession>A0A7T8GTY0</accession>
<sequence length="219" mass="23462">MPSWSSHGEVSMTASVPTSPLDDPESDLHLSSSLVKANKLSGSSLIRSRTFEEPDPYSWLSSTAPTSPDRSRKNSVSKDRKSSFLENISHRFSIGSSSMSQVLQSSQMTLEKLTKRSKEEEKGSRSSSSSRRDGEGGGSLKSYASDGSSSPEQLTVRPSNNTRGGPHVQDVFGKAEESGSGPSAVDGDHEEDSTQEQQVMLTAVLPDGKNLTMPPDPKA</sequence>
<feature type="compositionally biased region" description="Basic and acidic residues" evidence="1">
    <location>
        <begin position="112"/>
        <end position="135"/>
    </location>
</feature>
<evidence type="ECO:0000256" key="1">
    <source>
        <dbReference type="SAM" id="MobiDB-lite"/>
    </source>
</evidence>
<dbReference type="Proteomes" id="UP000595437">
    <property type="component" value="Chromosome 12"/>
</dbReference>
<feature type="region of interest" description="Disordered" evidence="1">
    <location>
        <begin position="1"/>
        <end position="28"/>
    </location>
</feature>
<gene>
    <name evidence="2" type="ORF">FKW44_018130</name>
</gene>
<proteinExistence type="predicted"/>
<feature type="compositionally biased region" description="Polar residues" evidence="1">
    <location>
        <begin position="145"/>
        <end position="163"/>
    </location>
</feature>
<feature type="compositionally biased region" description="Polar residues" evidence="1">
    <location>
        <begin position="1"/>
        <end position="18"/>
    </location>
</feature>
<dbReference type="EMBL" id="CP045901">
    <property type="protein sequence ID" value="QQP37744.1"/>
    <property type="molecule type" value="Genomic_DNA"/>
</dbReference>
<dbReference type="AlphaFoldDB" id="A0A7T8GTY0"/>
<feature type="compositionally biased region" description="Polar residues" evidence="1">
    <location>
        <begin position="59"/>
        <end position="68"/>
    </location>
</feature>
<feature type="compositionally biased region" description="Basic and acidic residues" evidence="1">
    <location>
        <begin position="69"/>
        <end position="83"/>
    </location>
</feature>
<feature type="region of interest" description="Disordered" evidence="1">
    <location>
        <begin position="54"/>
        <end position="196"/>
    </location>
</feature>
<name>A0A7T8GTY0_CALRO</name>
<feature type="compositionally biased region" description="Low complexity" evidence="1">
    <location>
        <begin position="93"/>
        <end position="107"/>
    </location>
</feature>